<sequence length="314" mass="33924">MRTVRTLCPALSVRRLGAVIVRRCSATYTDADYHPECLDNVYCNAGFTPPEVLRAVRVVNLPGKGRGIIADADLEPGQLLMISKPLAYVTCPMGSIPSPEDLVTVMKTSTYGTEELRILNSLFAGIDDEDNKDDICSGLNLDDFKLTGIIGCNSFGEEFTDFPTHLARSHAHANGTDCIRNIVSGGTEHHTATWSNPPGGEEQVGHLGLFPSFSMLNHSCLPNAVNFVVGGRMLVVAARSIQKGSEVLINYLGRASLRPVEERQAQLAGGYYFSCDCPRCRAELIYCCTRIAEASGSTNSFGTLAECLQVGGRL</sequence>
<dbReference type="SUPFAM" id="SSF82199">
    <property type="entry name" value="SET domain"/>
    <property type="match status" value="1"/>
</dbReference>
<dbReference type="InterPro" id="IPR046341">
    <property type="entry name" value="SET_dom_sf"/>
</dbReference>
<dbReference type="Gene3D" id="2.170.270.10">
    <property type="entry name" value="SET domain"/>
    <property type="match status" value="1"/>
</dbReference>
<dbReference type="PROSITE" id="PS50280">
    <property type="entry name" value="SET"/>
    <property type="match status" value="1"/>
</dbReference>
<dbReference type="Proteomes" id="UP000747399">
    <property type="component" value="Unassembled WGS sequence"/>
</dbReference>
<feature type="domain" description="SET" evidence="1">
    <location>
        <begin position="54"/>
        <end position="252"/>
    </location>
</feature>
<evidence type="ECO:0000313" key="2">
    <source>
        <dbReference type="EMBL" id="GIL50512.1"/>
    </source>
</evidence>
<dbReference type="SMART" id="SM00317">
    <property type="entry name" value="SET"/>
    <property type="match status" value="1"/>
</dbReference>
<dbReference type="InterPro" id="IPR001214">
    <property type="entry name" value="SET_dom"/>
</dbReference>
<dbReference type="AlphaFoldDB" id="A0A8J4EW76"/>
<comment type="caution">
    <text evidence="2">The sequence shown here is derived from an EMBL/GenBank/DDBJ whole genome shotgun (WGS) entry which is preliminary data.</text>
</comment>
<organism evidence="2 3">
    <name type="scientific">Volvox africanus</name>
    <dbReference type="NCBI Taxonomy" id="51714"/>
    <lineage>
        <taxon>Eukaryota</taxon>
        <taxon>Viridiplantae</taxon>
        <taxon>Chlorophyta</taxon>
        <taxon>core chlorophytes</taxon>
        <taxon>Chlorophyceae</taxon>
        <taxon>CS clade</taxon>
        <taxon>Chlamydomonadales</taxon>
        <taxon>Volvocaceae</taxon>
        <taxon>Volvox</taxon>
    </lineage>
</organism>
<dbReference type="EMBL" id="BNCO01000009">
    <property type="protein sequence ID" value="GIL50512.1"/>
    <property type="molecule type" value="Genomic_DNA"/>
</dbReference>
<reference evidence="2" key="1">
    <citation type="journal article" date="2021" name="Proc. Natl. Acad. Sci. U.S.A.">
        <title>Three genomes in the algal genus Volvox reveal the fate of a haploid sex-determining region after a transition to homothallism.</title>
        <authorList>
            <person name="Yamamoto K."/>
            <person name="Hamaji T."/>
            <person name="Kawai-Toyooka H."/>
            <person name="Matsuzaki R."/>
            <person name="Takahashi F."/>
            <person name="Nishimura Y."/>
            <person name="Kawachi M."/>
            <person name="Noguchi H."/>
            <person name="Minakuchi Y."/>
            <person name="Umen J.G."/>
            <person name="Toyoda A."/>
            <person name="Nozaki H."/>
        </authorList>
    </citation>
    <scope>NUCLEOTIDE SEQUENCE</scope>
    <source>
        <strain evidence="2">NIES-3780</strain>
    </source>
</reference>
<keyword evidence="3" id="KW-1185">Reference proteome</keyword>
<name>A0A8J4EW76_9CHLO</name>
<accession>A0A8J4EW76</accession>
<proteinExistence type="predicted"/>
<evidence type="ECO:0000259" key="1">
    <source>
        <dbReference type="PROSITE" id="PS50280"/>
    </source>
</evidence>
<evidence type="ECO:0000313" key="3">
    <source>
        <dbReference type="Proteomes" id="UP000747399"/>
    </source>
</evidence>
<dbReference type="PANTHER" id="PTHR47643:SF2">
    <property type="entry name" value="TPR DOMAIN PROTEIN (AFU_ORTHOLOGUE AFUA_5G12710)"/>
    <property type="match status" value="1"/>
</dbReference>
<dbReference type="InterPro" id="IPR053209">
    <property type="entry name" value="Gramillin-biosynth_MTr"/>
</dbReference>
<dbReference type="Pfam" id="PF00856">
    <property type="entry name" value="SET"/>
    <property type="match status" value="1"/>
</dbReference>
<protein>
    <recommendedName>
        <fullName evidence="1">SET domain-containing protein</fullName>
    </recommendedName>
</protein>
<dbReference type="PANTHER" id="PTHR47643">
    <property type="entry name" value="TPR DOMAIN PROTEIN (AFU_ORTHOLOGUE AFUA_5G12710)"/>
    <property type="match status" value="1"/>
</dbReference>
<gene>
    <name evidence="2" type="ORF">Vafri_6689</name>
</gene>